<sequence length="188" mass="20461">MQLQQHQQQHQHQHQQATGSCLTPGKSTAGLGSGVARPGATTGSVTAGGPPLAPGSQQGSSSLLAIATCSYSLHFFPNLFTSSRSHSPPTIFPISRSPFVRCFRCICANSSRSLGVLAAFLLTVSHMLFFIESPAPLSDLFTYILYPPLYRLTFRHCMPTFCLEHSHVRNCLLPRRDAGTKACRKCLK</sequence>
<keyword evidence="4" id="KW-1185">Reference proteome</keyword>
<evidence type="ECO:0000256" key="2">
    <source>
        <dbReference type="SAM" id="Phobius"/>
    </source>
</evidence>
<dbReference type="Proteomes" id="UP000784294">
    <property type="component" value="Unassembled WGS sequence"/>
</dbReference>
<name>A0A448XRQ8_9PLAT</name>
<reference evidence="3" key="1">
    <citation type="submission" date="2018-11" db="EMBL/GenBank/DDBJ databases">
        <authorList>
            <consortium name="Pathogen Informatics"/>
        </authorList>
    </citation>
    <scope>NUCLEOTIDE SEQUENCE</scope>
</reference>
<evidence type="ECO:0000313" key="3">
    <source>
        <dbReference type="EMBL" id="VEL43267.1"/>
    </source>
</evidence>
<feature type="region of interest" description="Disordered" evidence="1">
    <location>
        <begin position="1"/>
        <end position="56"/>
    </location>
</feature>
<dbReference type="EMBL" id="CAAALY010280005">
    <property type="protein sequence ID" value="VEL43267.1"/>
    <property type="molecule type" value="Genomic_DNA"/>
</dbReference>
<gene>
    <name evidence="3" type="ORF">PXEA_LOCUS36707</name>
</gene>
<protein>
    <submittedName>
        <fullName evidence="3">Uncharacterized protein</fullName>
    </submittedName>
</protein>
<accession>A0A448XRQ8</accession>
<proteinExistence type="predicted"/>
<organism evidence="3 4">
    <name type="scientific">Protopolystoma xenopodis</name>
    <dbReference type="NCBI Taxonomy" id="117903"/>
    <lineage>
        <taxon>Eukaryota</taxon>
        <taxon>Metazoa</taxon>
        <taxon>Spiralia</taxon>
        <taxon>Lophotrochozoa</taxon>
        <taxon>Platyhelminthes</taxon>
        <taxon>Monogenea</taxon>
        <taxon>Polyopisthocotylea</taxon>
        <taxon>Polystomatidea</taxon>
        <taxon>Polystomatidae</taxon>
        <taxon>Protopolystoma</taxon>
    </lineage>
</organism>
<evidence type="ECO:0000256" key="1">
    <source>
        <dbReference type="SAM" id="MobiDB-lite"/>
    </source>
</evidence>
<keyword evidence="2" id="KW-0812">Transmembrane</keyword>
<comment type="caution">
    <text evidence="3">The sequence shown here is derived from an EMBL/GenBank/DDBJ whole genome shotgun (WGS) entry which is preliminary data.</text>
</comment>
<keyword evidence="2" id="KW-0472">Membrane</keyword>
<evidence type="ECO:0000313" key="4">
    <source>
        <dbReference type="Proteomes" id="UP000784294"/>
    </source>
</evidence>
<feature type="transmembrane region" description="Helical" evidence="2">
    <location>
        <begin position="114"/>
        <end position="131"/>
    </location>
</feature>
<keyword evidence="2" id="KW-1133">Transmembrane helix</keyword>
<feature type="compositionally biased region" description="Low complexity" evidence="1">
    <location>
        <begin position="1"/>
        <end position="16"/>
    </location>
</feature>
<dbReference type="AlphaFoldDB" id="A0A448XRQ8"/>